<keyword evidence="2" id="KW-0812">Transmembrane</keyword>
<accession>A0A5J5G401</accession>
<keyword evidence="2" id="KW-1133">Transmembrane helix</keyword>
<reference evidence="3 4" key="1">
    <citation type="submission" date="2019-09" db="EMBL/GenBank/DDBJ databases">
        <authorList>
            <person name="Li Y."/>
        </authorList>
    </citation>
    <scope>NUCLEOTIDE SEQUENCE [LARGE SCALE GENOMIC DNA]</scope>
    <source>
        <strain evidence="3 4">L3-3HA</strain>
    </source>
</reference>
<keyword evidence="1" id="KW-0175">Coiled coil</keyword>
<dbReference type="Proteomes" id="UP000335415">
    <property type="component" value="Unassembled WGS sequence"/>
</dbReference>
<evidence type="ECO:0000313" key="3">
    <source>
        <dbReference type="EMBL" id="KAA9001642.1"/>
    </source>
</evidence>
<name>A0A5J5G401_9GAMM</name>
<evidence type="ECO:0000256" key="1">
    <source>
        <dbReference type="SAM" id="Coils"/>
    </source>
</evidence>
<dbReference type="RefSeq" id="WP_150433886.1">
    <property type="nucleotide sequence ID" value="NZ_VYKJ01000002.1"/>
</dbReference>
<keyword evidence="4" id="KW-1185">Reference proteome</keyword>
<organism evidence="3 4">
    <name type="scientific">Affinibrenneria salicis</name>
    <dbReference type="NCBI Taxonomy" id="2590031"/>
    <lineage>
        <taxon>Bacteria</taxon>
        <taxon>Pseudomonadati</taxon>
        <taxon>Pseudomonadota</taxon>
        <taxon>Gammaproteobacteria</taxon>
        <taxon>Enterobacterales</taxon>
        <taxon>Pectobacteriaceae</taxon>
        <taxon>Affinibrenneria</taxon>
    </lineage>
</organism>
<feature type="transmembrane region" description="Helical" evidence="2">
    <location>
        <begin position="375"/>
        <end position="395"/>
    </location>
</feature>
<feature type="transmembrane region" description="Helical" evidence="2">
    <location>
        <begin position="283"/>
        <end position="309"/>
    </location>
</feature>
<evidence type="ECO:0000313" key="4">
    <source>
        <dbReference type="Proteomes" id="UP000335415"/>
    </source>
</evidence>
<dbReference type="AlphaFoldDB" id="A0A5J5G401"/>
<dbReference type="EMBL" id="VYKJ01000002">
    <property type="protein sequence ID" value="KAA9001642.1"/>
    <property type="molecule type" value="Genomic_DNA"/>
</dbReference>
<dbReference type="OrthoDB" id="6627978at2"/>
<sequence>MSVEVAFRHLVDIFKKSTLSDEGGYLVAEIGCDLGEDDFIREQLSLCSYTKTDGCISNFNNSRKLYINRAADAWGNKEISFYQTHSGFWQQIRNYKKLPDFFFVMEDKVSSCDSPLSERIYCYKAFFLWKDLLSALSDHCDNNQIIIFISNDKGGKKIELPMFINYSDLDGLDDPVLFFESALKLKGWLDIKDAHEKERLSVMRTALAEVIDTFSDSNNIFLSLMKKSKNLLNKYDELYDIYTKRFSINKILNELDEKSLEYTSKINEYISSSQNKALTIPGALIAVGALAKVGGLLEGAIILGGLWMIKRVTVTANDIYRDSFTSLEKRLENAFRKYLRFDEGKEIRENAIEIEADLRDKVNKARKRLEKIDSLATYMLWGSVFYLVATLAIHYNPDLYSVIKVKFIEVWQNIKFLNSTHTQ</sequence>
<evidence type="ECO:0000256" key="2">
    <source>
        <dbReference type="SAM" id="Phobius"/>
    </source>
</evidence>
<proteinExistence type="predicted"/>
<keyword evidence="2" id="KW-0472">Membrane</keyword>
<gene>
    <name evidence="3" type="ORF">FJU30_04945</name>
</gene>
<feature type="coiled-coil region" evidence="1">
    <location>
        <begin position="348"/>
        <end position="375"/>
    </location>
</feature>
<comment type="caution">
    <text evidence="3">The sequence shown here is derived from an EMBL/GenBank/DDBJ whole genome shotgun (WGS) entry which is preliminary data.</text>
</comment>
<protein>
    <submittedName>
        <fullName evidence="3">Uncharacterized protein</fullName>
    </submittedName>
</protein>